<dbReference type="AlphaFoldDB" id="A0A1F7RJL3"/>
<reference evidence="1 2" key="1">
    <citation type="journal article" date="2016" name="Nat. Commun.">
        <title>Thousands of microbial genomes shed light on interconnected biogeochemical processes in an aquifer system.</title>
        <authorList>
            <person name="Anantharaman K."/>
            <person name="Brown C.T."/>
            <person name="Hug L.A."/>
            <person name="Sharon I."/>
            <person name="Castelle C.J."/>
            <person name="Probst A.J."/>
            <person name="Thomas B.C."/>
            <person name="Singh A."/>
            <person name="Wilkins M.J."/>
            <person name="Karaoz U."/>
            <person name="Brodie E.L."/>
            <person name="Williams K.H."/>
            <person name="Hubbard S.S."/>
            <person name="Banfield J.F."/>
        </authorList>
    </citation>
    <scope>NUCLEOTIDE SEQUENCE [LARGE SCALE GENOMIC DNA]</scope>
</reference>
<protein>
    <submittedName>
        <fullName evidence="1">Uncharacterized protein</fullName>
    </submittedName>
</protein>
<evidence type="ECO:0000313" key="2">
    <source>
        <dbReference type="Proteomes" id="UP000178526"/>
    </source>
</evidence>
<dbReference type="Proteomes" id="UP000178526">
    <property type="component" value="Unassembled WGS sequence"/>
</dbReference>
<name>A0A1F7RJL3_9BACT</name>
<organism evidence="1 2">
    <name type="scientific">Candidatus Schekmanbacteria bacterium GWA2_38_11</name>
    <dbReference type="NCBI Taxonomy" id="1817876"/>
    <lineage>
        <taxon>Bacteria</taxon>
        <taxon>Candidatus Schekmaniibacteriota</taxon>
    </lineage>
</organism>
<evidence type="ECO:0000313" key="1">
    <source>
        <dbReference type="EMBL" id="OGL41611.1"/>
    </source>
</evidence>
<comment type="caution">
    <text evidence="1">The sequence shown here is derived from an EMBL/GenBank/DDBJ whole genome shotgun (WGS) entry which is preliminary data.</text>
</comment>
<proteinExistence type="predicted"/>
<dbReference type="EMBL" id="MGDB01000067">
    <property type="protein sequence ID" value="OGL41611.1"/>
    <property type="molecule type" value="Genomic_DNA"/>
</dbReference>
<gene>
    <name evidence="1" type="ORF">A2042_05055</name>
</gene>
<accession>A0A1F7RJL3</accession>
<sequence length="67" mass="7657">MKVADLSVEEFESLIHKVMEEEMEDLYFALDPNIRSKIEEGLKDIEEGKLTSLDDLIAQRKTSSGKI</sequence>